<name>A0ABN0CIM2_STRVE</name>
<comment type="caution">
    <text evidence="1">The sequence shown here is derived from an EMBL/GenBank/DDBJ whole genome shotgun (WGS) entry which is preliminary data.</text>
</comment>
<organism evidence="1 2">
    <name type="scientific">Streptococcus vestibularis ATCC 49124</name>
    <dbReference type="NCBI Taxonomy" id="889206"/>
    <lineage>
        <taxon>Bacteria</taxon>
        <taxon>Bacillati</taxon>
        <taxon>Bacillota</taxon>
        <taxon>Bacilli</taxon>
        <taxon>Lactobacillales</taxon>
        <taxon>Streptococcaceae</taxon>
        <taxon>Streptococcus</taxon>
    </lineage>
</organism>
<dbReference type="EMBL" id="AEVI01000008">
    <property type="protein sequence ID" value="EFX96882.1"/>
    <property type="molecule type" value="Genomic_DNA"/>
</dbReference>
<accession>A0ABN0CIM2</accession>
<evidence type="ECO:0000313" key="1">
    <source>
        <dbReference type="EMBL" id="EFX96882.1"/>
    </source>
</evidence>
<sequence length="54" mass="5819">MLGLTVAQTTDADSYTVQNEDLFFLITSQGYAARSIVCWTDGGYGYVGYVTQAG</sequence>
<keyword evidence="2" id="KW-1185">Reference proteome</keyword>
<reference evidence="1 2" key="1">
    <citation type="submission" date="2011-01" db="EMBL/GenBank/DDBJ databases">
        <authorList>
            <person name="Muzny D."/>
            <person name="Qin X."/>
            <person name="Buhay C."/>
            <person name="Dugan-Rocha S."/>
            <person name="Ding Y."/>
            <person name="Chen G."/>
            <person name="Hawes A."/>
            <person name="Holder M."/>
            <person name="Jhangiani S."/>
            <person name="Johnson A."/>
            <person name="Khan Z."/>
            <person name="Li Z."/>
            <person name="Liu W."/>
            <person name="Liu X."/>
            <person name="Perez L."/>
            <person name="Shen H."/>
            <person name="Wang Q."/>
            <person name="Watt J."/>
            <person name="Xi L."/>
            <person name="Xin Y."/>
            <person name="Zhou J."/>
            <person name="Deng J."/>
            <person name="Jiang H."/>
            <person name="Liu Y."/>
            <person name="Qu J."/>
            <person name="Song X.-Z."/>
            <person name="Zhang L."/>
            <person name="Villasana D."/>
            <person name="Johnson A."/>
            <person name="Liu J."/>
            <person name="Liyanage D."/>
            <person name="Lorensuhewa L."/>
            <person name="Robinson T."/>
            <person name="Song A."/>
            <person name="Song B.-B."/>
            <person name="Dinh H."/>
            <person name="Thornton R."/>
            <person name="Coyle M."/>
            <person name="Francisco L."/>
            <person name="Jackson L."/>
            <person name="Javaid M."/>
            <person name="Korchina V."/>
            <person name="Kovar C."/>
            <person name="Mata R."/>
            <person name="Mathew T."/>
            <person name="Ngo R."/>
            <person name="Nguyen L."/>
            <person name="Nguyen N."/>
            <person name="Okwuonu G."/>
            <person name="Ongeri F."/>
            <person name="Pham C."/>
            <person name="Simmons D."/>
            <person name="Wilczek-Boney K."/>
            <person name="Hale W."/>
            <person name="Jakkamsetti A."/>
            <person name="Pham P."/>
            <person name="Ruth R."/>
            <person name="San Lucas F."/>
            <person name="Warren J."/>
            <person name="Zhang J."/>
            <person name="Zhao Z."/>
            <person name="Zhou C."/>
            <person name="Zhu D."/>
            <person name="Lee S."/>
            <person name="Bess C."/>
            <person name="Blankenburg K."/>
            <person name="Forbes L."/>
            <person name="Fu Q."/>
            <person name="Gubbala S."/>
            <person name="Hirani K."/>
            <person name="Jayaseelan J.C."/>
            <person name="Lara F."/>
            <person name="Munidasa M."/>
            <person name="Palculict T."/>
            <person name="Patil S."/>
            <person name="Pu L.-L."/>
            <person name="Saada N."/>
            <person name="Tang L."/>
            <person name="Weissenberger G."/>
            <person name="Zhu Y."/>
            <person name="Hemphill L."/>
            <person name="Shang Y."/>
            <person name="Youmans B."/>
            <person name="Ayvaz T."/>
            <person name="Ross M."/>
            <person name="Santibanez J."/>
            <person name="Aqrawi P."/>
            <person name="Gross S."/>
            <person name="Joshi V."/>
            <person name="Fowler G."/>
            <person name="Nazareth L."/>
            <person name="Reid J."/>
            <person name="Worley K."/>
            <person name="Petrosino J."/>
            <person name="Highlander S."/>
            <person name="Gibbs R."/>
        </authorList>
    </citation>
    <scope>NUCLEOTIDE SEQUENCE [LARGE SCALE GENOMIC DNA]</scope>
    <source>
        <strain evidence="1 2">ATCC 49124</strain>
    </source>
</reference>
<dbReference type="Proteomes" id="UP000003697">
    <property type="component" value="Unassembled WGS sequence"/>
</dbReference>
<evidence type="ECO:0000313" key="2">
    <source>
        <dbReference type="Proteomes" id="UP000003697"/>
    </source>
</evidence>
<dbReference type="RefSeq" id="WP_003096015.1">
    <property type="nucleotide sequence ID" value="NZ_GL831112.1"/>
</dbReference>
<protein>
    <submittedName>
        <fullName evidence="1">Uncharacterized protein</fullName>
    </submittedName>
</protein>
<proteinExistence type="predicted"/>
<gene>
    <name evidence="1" type="ORF">HMPREF9425_0221</name>
</gene>